<evidence type="ECO:0000256" key="1">
    <source>
        <dbReference type="ARBA" id="ARBA00001947"/>
    </source>
</evidence>
<protein>
    <recommendedName>
        <fullName evidence="3">peptide-methionine (R)-S-oxide reductase</fullName>
        <ecNumber evidence="3">1.8.4.12</ecNumber>
    </recommendedName>
</protein>
<dbReference type="AlphaFoldDB" id="A0A0F5FH65"/>
<evidence type="ECO:0000256" key="5">
    <source>
        <dbReference type="ARBA" id="ARBA00022833"/>
    </source>
</evidence>
<dbReference type="SUPFAM" id="SSF51316">
    <property type="entry name" value="Mss4-like"/>
    <property type="match status" value="1"/>
</dbReference>
<name>A0A0F5FH65_9HYPH</name>
<comment type="catalytic activity">
    <reaction evidence="7">
        <text>L-methionyl-[protein] + [thioredoxin]-disulfide + H2O = L-methionyl-(R)-S-oxide-[protein] + [thioredoxin]-dithiol</text>
        <dbReference type="Rhea" id="RHEA:24164"/>
        <dbReference type="Rhea" id="RHEA-COMP:10698"/>
        <dbReference type="Rhea" id="RHEA-COMP:10700"/>
        <dbReference type="Rhea" id="RHEA-COMP:12313"/>
        <dbReference type="Rhea" id="RHEA-COMP:12314"/>
        <dbReference type="ChEBI" id="CHEBI:15377"/>
        <dbReference type="ChEBI" id="CHEBI:16044"/>
        <dbReference type="ChEBI" id="CHEBI:29950"/>
        <dbReference type="ChEBI" id="CHEBI:45764"/>
        <dbReference type="ChEBI" id="CHEBI:50058"/>
        <dbReference type="EC" id="1.8.4.12"/>
    </reaction>
</comment>
<comment type="cofactor">
    <cofactor evidence="1">
        <name>Zn(2+)</name>
        <dbReference type="ChEBI" id="CHEBI:29105"/>
    </cofactor>
</comment>
<dbReference type="NCBIfam" id="TIGR00357">
    <property type="entry name" value="peptide-methionine (R)-S-oxide reductase MsrB"/>
    <property type="match status" value="1"/>
</dbReference>
<keyword evidence="5" id="KW-0862">Zinc</keyword>
<dbReference type="OrthoDB" id="9785497at2"/>
<keyword evidence="4" id="KW-0479">Metal-binding</keyword>
<dbReference type="EC" id="1.8.4.12" evidence="3"/>
<dbReference type="Pfam" id="PF01641">
    <property type="entry name" value="SelR"/>
    <property type="match status" value="1"/>
</dbReference>
<evidence type="ECO:0000313" key="9">
    <source>
        <dbReference type="EMBL" id="KKB07527.1"/>
    </source>
</evidence>
<dbReference type="PANTHER" id="PTHR10173">
    <property type="entry name" value="METHIONINE SULFOXIDE REDUCTASE"/>
    <property type="match status" value="1"/>
</dbReference>
<dbReference type="GO" id="GO:0006979">
    <property type="term" value="P:response to oxidative stress"/>
    <property type="evidence" value="ECO:0007669"/>
    <property type="project" value="InterPro"/>
</dbReference>
<dbReference type="GO" id="GO:0005737">
    <property type="term" value="C:cytoplasm"/>
    <property type="evidence" value="ECO:0007669"/>
    <property type="project" value="TreeGrafter"/>
</dbReference>
<reference evidence="9 10" key="1">
    <citation type="submission" date="2015-03" db="EMBL/GenBank/DDBJ databases">
        <authorList>
            <person name="Hassan Y."/>
            <person name="Lepp D."/>
            <person name="Li X.-Z."/>
            <person name="Zhou T."/>
        </authorList>
    </citation>
    <scope>NUCLEOTIDE SEQUENCE [LARGE SCALE GENOMIC DNA]</scope>
    <source>
        <strain evidence="9 10">IPL18</strain>
    </source>
</reference>
<dbReference type="Gene3D" id="2.170.150.20">
    <property type="entry name" value="Peptide methionine sulfoxide reductase"/>
    <property type="match status" value="1"/>
</dbReference>
<dbReference type="EMBL" id="JZEY01000061">
    <property type="protein sequence ID" value="KKB07527.1"/>
    <property type="molecule type" value="Genomic_DNA"/>
</dbReference>
<sequence>MDAHAFPVTRTDAEWRQKLTPEQYQVMREHGTERPGSCALLYEKRQGTFACAGCDTPLFASTLKFESGTGWPSFNDPIPGSVETETDRSYGMTRTEVHCASCGSHLGHVFPDGPPPTGLRYCINGVALNFTPAE</sequence>
<dbReference type="PROSITE" id="PS51790">
    <property type="entry name" value="MSRB"/>
    <property type="match status" value="1"/>
</dbReference>
<dbReference type="RefSeq" id="WP_046105556.1">
    <property type="nucleotide sequence ID" value="NZ_JZEY01000061.1"/>
</dbReference>
<evidence type="ECO:0000256" key="2">
    <source>
        <dbReference type="ARBA" id="ARBA00007174"/>
    </source>
</evidence>
<dbReference type="GO" id="GO:0033743">
    <property type="term" value="F:peptide-methionine (R)-S-oxide reductase activity"/>
    <property type="evidence" value="ECO:0007669"/>
    <property type="project" value="UniProtKB-EC"/>
</dbReference>
<evidence type="ECO:0000259" key="8">
    <source>
        <dbReference type="PROSITE" id="PS51790"/>
    </source>
</evidence>
<dbReference type="GO" id="GO:0046872">
    <property type="term" value="F:metal ion binding"/>
    <property type="evidence" value="ECO:0007669"/>
    <property type="project" value="UniProtKB-KW"/>
</dbReference>
<feature type="domain" description="MsrB" evidence="8">
    <location>
        <begin position="12"/>
        <end position="133"/>
    </location>
</feature>
<evidence type="ECO:0000313" key="10">
    <source>
        <dbReference type="Proteomes" id="UP000033649"/>
    </source>
</evidence>
<dbReference type="InterPro" id="IPR011057">
    <property type="entry name" value="Mss4-like_sf"/>
</dbReference>
<evidence type="ECO:0000256" key="4">
    <source>
        <dbReference type="ARBA" id="ARBA00022723"/>
    </source>
</evidence>
<dbReference type="InterPro" id="IPR028427">
    <property type="entry name" value="Met_Sox_Rdtase_MsrB"/>
</dbReference>
<proteinExistence type="inferred from homology"/>
<keyword evidence="10" id="KW-1185">Reference proteome</keyword>
<dbReference type="STRING" id="429727.VE26_12320"/>
<dbReference type="FunFam" id="2.170.150.20:FF:000001">
    <property type="entry name" value="Peptide methionine sulfoxide reductase MsrB"/>
    <property type="match status" value="1"/>
</dbReference>
<dbReference type="PANTHER" id="PTHR10173:SF57">
    <property type="entry name" value="PEPTIDE-METHIONINE (R)-S-OXIDE REDUCTASE"/>
    <property type="match status" value="1"/>
</dbReference>
<comment type="caution">
    <text evidence="9">The sequence shown here is derived from an EMBL/GenBank/DDBJ whole genome shotgun (WGS) entry which is preliminary data.</text>
</comment>
<accession>A0A0F5FH65</accession>
<dbReference type="InterPro" id="IPR002579">
    <property type="entry name" value="Met_Sox_Rdtase_MsrB_dom"/>
</dbReference>
<dbReference type="GO" id="GO:0030091">
    <property type="term" value="P:protein repair"/>
    <property type="evidence" value="ECO:0007669"/>
    <property type="project" value="InterPro"/>
</dbReference>
<dbReference type="Proteomes" id="UP000033649">
    <property type="component" value="Unassembled WGS sequence"/>
</dbReference>
<evidence type="ECO:0000256" key="7">
    <source>
        <dbReference type="ARBA" id="ARBA00048488"/>
    </source>
</evidence>
<dbReference type="PATRIC" id="fig|429727.3.peg.2538"/>
<gene>
    <name evidence="9" type="ORF">VE26_12320</name>
</gene>
<organism evidence="9 10">
    <name type="scientific">Devosia chinhatensis</name>
    <dbReference type="NCBI Taxonomy" id="429727"/>
    <lineage>
        <taxon>Bacteria</taxon>
        <taxon>Pseudomonadati</taxon>
        <taxon>Pseudomonadota</taxon>
        <taxon>Alphaproteobacteria</taxon>
        <taxon>Hyphomicrobiales</taxon>
        <taxon>Devosiaceae</taxon>
        <taxon>Devosia</taxon>
    </lineage>
</organism>
<comment type="similarity">
    <text evidence="2">Belongs to the MsrB Met sulfoxide reductase family.</text>
</comment>
<keyword evidence="6" id="KW-0560">Oxidoreductase</keyword>
<evidence type="ECO:0000256" key="3">
    <source>
        <dbReference type="ARBA" id="ARBA00012499"/>
    </source>
</evidence>
<evidence type="ECO:0000256" key="6">
    <source>
        <dbReference type="ARBA" id="ARBA00023002"/>
    </source>
</evidence>